<feature type="compositionally biased region" description="Low complexity" evidence="1">
    <location>
        <begin position="611"/>
        <end position="626"/>
    </location>
</feature>
<dbReference type="CDD" id="cd15729">
    <property type="entry name" value="FYVE_endofin"/>
    <property type="match status" value="1"/>
</dbReference>
<dbReference type="SMART" id="SM01422">
    <property type="entry name" value="SARA"/>
    <property type="match status" value="1"/>
</dbReference>
<dbReference type="OrthoDB" id="5872154at2759"/>
<dbReference type="InterPro" id="IPR013083">
    <property type="entry name" value="Znf_RING/FYVE/PHD"/>
</dbReference>
<dbReference type="PROSITE" id="PS50178">
    <property type="entry name" value="ZF_FYVE"/>
    <property type="match status" value="1"/>
</dbReference>
<feature type="region of interest" description="Disordered" evidence="1">
    <location>
        <begin position="405"/>
        <end position="437"/>
    </location>
</feature>
<feature type="region of interest" description="Disordered" evidence="1">
    <location>
        <begin position="175"/>
        <end position="195"/>
    </location>
</feature>
<sequence length="933" mass="106037">MDKYVIDLDKVLDELEQSDESIKSRDRDQSHQYFAFDSSPILNSLIKSTDNIDVKDADFSIRIKPPKALTENLLFEDNRNTINKRNNIESENNLKTSGLDEIFCENESDTVFDAKKSDEFGLDQDDMADALSDSNLIECQSSTGNHSEDPTSSNVLKEEEVCSIFDQIIQIENVPTANTIDHQPTDVRNGRQKNHKEESYLGENVSDKGVNHQLDIQSDENIHQESVIKLVDFDSTIVAESTSNLDSQQLESDQNLGQKENSISKILIDCVDSPENDYAEIIEPPILEKDCDNLNEEVIGQMKEEDLDFYLSDLNHDLEDLEKRFTEEQPSNSDQTQSNLSNNQQSINEKMIQNEEDVAKKEISYLNEKESANPENEIELLSKEISEKESETELRELEEVLASQSIVSSSSENLNESTNADLPASSRSENNRVKSHQDNHLGGLVRNINYFERQEMPNGLTEEEQMLGKVKPFWIPDEDAANCLHCDSKFTIIKRRHHCRSCGKVLCSQCCNYKAKLPYLEFKESRVCQLCYEILIRIEEIERIKGHRLEIPNLINLENNNNSMDLQYSIPDPNNPAEYCSTIPPLEQISRTVSNPPTVMVPVGVLKRPGSSSMRRSNNSNESSSNESRENAKQVMFSDGVRPGGDLVESPGLMNRPPVIFPADEKPIQRAQLQLHRSPITEKIVVPFESLSKRIKFSRVVVTDPNNAILIHKWEIPWAKVFPLRLILRLGYPSPVISYANRKSAYFEIGHTIMNVLADFRNFHYTLSMVKNLFICVEQRKKVKLLIAKQSYEKVCKVLSTSNEHVLAFGGNLNLKADSHFVCLQNENDDEIHSQYQTELFCYPGMQPNMTAASFIVFSGALKSATGLKAKMNIVEDGLLIQIPPVMMEELRSAIKEMKDFKIDCCKITENNSSDEWVELKWVDNDFSSSNLG</sequence>
<accession>A0A131ZV19</accession>
<proteinExistence type="predicted"/>
<dbReference type="Gene3D" id="3.30.40.10">
    <property type="entry name" value="Zinc/RING finger domain, C3HC4 (zinc finger)"/>
    <property type="match status" value="1"/>
</dbReference>
<dbReference type="SMART" id="SM01421">
    <property type="entry name" value="DUF3480"/>
    <property type="match status" value="1"/>
</dbReference>
<dbReference type="InterPro" id="IPR024608">
    <property type="entry name" value="SARA-like_SBD"/>
</dbReference>
<evidence type="ECO:0000256" key="1">
    <source>
        <dbReference type="SAM" id="MobiDB-lite"/>
    </source>
</evidence>
<dbReference type="InterPro" id="IPR022557">
    <property type="entry name" value="SARA-like_C"/>
</dbReference>
<dbReference type="GO" id="GO:0046872">
    <property type="term" value="F:metal ion binding"/>
    <property type="evidence" value="ECO:0007669"/>
    <property type="project" value="InterPro"/>
</dbReference>
<dbReference type="PANTHER" id="PTHR46319">
    <property type="entry name" value="ZINC FINGER FYVE DOMAIN-CONTAINING PROTEIN"/>
    <property type="match status" value="1"/>
</dbReference>
<evidence type="ECO:0000313" key="2">
    <source>
        <dbReference type="EMBL" id="KPL97576.1"/>
    </source>
</evidence>
<feature type="region of interest" description="Disordered" evidence="1">
    <location>
        <begin position="600"/>
        <end position="633"/>
    </location>
</feature>
<dbReference type="EMBL" id="JXLN01000335">
    <property type="protein sequence ID" value="KPL97576.1"/>
    <property type="molecule type" value="Genomic_DNA"/>
</dbReference>
<gene>
    <name evidence="2" type="ORF">QR98_0002910</name>
</gene>
<dbReference type="PANTHER" id="PTHR46319:SF3">
    <property type="entry name" value="ZINC FINGER FYVE DOMAIN-CONTAINING PROTEIN"/>
    <property type="match status" value="1"/>
</dbReference>
<dbReference type="VEuPathDB" id="VectorBase:SSCA004307"/>
<dbReference type="InterPro" id="IPR011011">
    <property type="entry name" value="Znf_FYVE_PHD"/>
</dbReference>
<dbReference type="InterPro" id="IPR000306">
    <property type="entry name" value="Znf_FYVE"/>
</dbReference>
<feature type="compositionally biased region" description="Basic and acidic residues" evidence="1">
    <location>
        <begin position="183"/>
        <end position="195"/>
    </location>
</feature>
<dbReference type="Pfam" id="PF11409">
    <property type="entry name" value="SARA"/>
    <property type="match status" value="1"/>
</dbReference>
<dbReference type="InterPro" id="IPR037145">
    <property type="entry name" value="SARA_Smad-bd_sf"/>
</dbReference>
<evidence type="ECO:0000313" key="3">
    <source>
        <dbReference type="Proteomes" id="UP000616769"/>
    </source>
</evidence>
<dbReference type="FunFam" id="3.30.40.10:FF:000084">
    <property type="entry name" value="Zinc finger, FYVE domain-containing 9b"/>
    <property type="match status" value="1"/>
</dbReference>
<feature type="compositionally biased region" description="Low complexity" evidence="1">
    <location>
        <begin position="405"/>
        <end position="417"/>
    </location>
</feature>
<dbReference type="AlphaFoldDB" id="A0A131ZV19"/>
<dbReference type="Proteomes" id="UP000616769">
    <property type="component" value="Unassembled WGS sequence"/>
</dbReference>
<protein>
    <submittedName>
        <fullName evidence="2">DUF340, FYVE, and SARA domain-containing protein</fullName>
    </submittedName>
</protein>
<dbReference type="SMART" id="SM00064">
    <property type="entry name" value="FYVE"/>
    <property type="match status" value="1"/>
</dbReference>
<name>A0A131ZV19_SARSC</name>
<dbReference type="SUPFAM" id="SSF57903">
    <property type="entry name" value="FYVE/PHD zinc finger"/>
    <property type="match status" value="1"/>
</dbReference>
<dbReference type="GO" id="GO:0016197">
    <property type="term" value="P:endosomal transport"/>
    <property type="evidence" value="ECO:0007669"/>
    <property type="project" value="TreeGrafter"/>
</dbReference>
<reference evidence="2 3" key="1">
    <citation type="journal article" date="2015" name="Parasit. Vectors">
        <title>Draft genome of the scabies mite.</title>
        <authorList>
            <person name="Rider S.D.Jr."/>
            <person name="Morgan M.S."/>
            <person name="Arlian L.G."/>
        </authorList>
    </citation>
    <scope>NUCLEOTIDE SEQUENCE [LARGE SCALE GENOMIC DNA]</scope>
    <source>
        <strain evidence="2">Arlian Lab</strain>
    </source>
</reference>
<organism evidence="2 3">
    <name type="scientific">Sarcoptes scabiei</name>
    <name type="common">Itch mite</name>
    <name type="synonym">Acarus scabiei</name>
    <dbReference type="NCBI Taxonomy" id="52283"/>
    <lineage>
        <taxon>Eukaryota</taxon>
        <taxon>Metazoa</taxon>
        <taxon>Ecdysozoa</taxon>
        <taxon>Arthropoda</taxon>
        <taxon>Chelicerata</taxon>
        <taxon>Arachnida</taxon>
        <taxon>Acari</taxon>
        <taxon>Acariformes</taxon>
        <taxon>Sarcoptiformes</taxon>
        <taxon>Astigmata</taxon>
        <taxon>Psoroptidia</taxon>
        <taxon>Sarcoptoidea</taxon>
        <taxon>Sarcoptidae</taxon>
        <taxon>Sarcoptinae</taxon>
        <taxon>Sarcoptes</taxon>
    </lineage>
</organism>
<dbReference type="Pfam" id="PF11979">
    <property type="entry name" value="SARA_C"/>
    <property type="match status" value="1"/>
</dbReference>
<dbReference type="GO" id="GO:0031901">
    <property type="term" value="C:early endosome membrane"/>
    <property type="evidence" value="ECO:0007669"/>
    <property type="project" value="TreeGrafter"/>
</dbReference>
<dbReference type="Gene3D" id="4.10.720.10">
    <property type="entry name" value="Smad anchor for receptor activation, Smad-binding domain"/>
    <property type="match status" value="1"/>
</dbReference>
<comment type="caution">
    <text evidence="2">The sequence shown here is derived from an EMBL/GenBank/DDBJ whole genome shotgun (WGS) entry which is preliminary data.</text>
</comment>
<dbReference type="InterPro" id="IPR017455">
    <property type="entry name" value="Znf_FYVE-rel"/>
</dbReference>
<dbReference type="Gene3D" id="3.30.1360.220">
    <property type="entry name" value="Domain of unknown function (DUF3480), N-terminal subdomain"/>
    <property type="match status" value="2"/>
</dbReference>
<dbReference type="Pfam" id="PF01363">
    <property type="entry name" value="FYVE"/>
    <property type="match status" value="1"/>
</dbReference>